<name>A0AAD1NU93_9ACTN</name>
<dbReference type="AlphaFoldDB" id="A0AAD1NU93"/>
<gene>
    <name evidence="1" type="ORF">KB1_04320</name>
</gene>
<dbReference type="EMBL" id="AP024747">
    <property type="protein sequence ID" value="BCY24442.1"/>
    <property type="molecule type" value="Genomic_DNA"/>
</dbReference>
<evidence type="ECO:0000313" key="1">
    <source>
        <dbReference type="EMBL" id="BCY24442.1"/>
    </source>
</evidence>
<organism evidence="1 2">
    <name type="scientific">Cutibacterium modestum</name>
    <dbReference type="NCBI Taxonomy" id="2559073"/>
    <lineage>
        <taxon>Bacteria</taxon>
        <taxon>Bacillati</taxon>
        <taxon>Actinomycetota</taxon>
        <taxon>Actinomycetes</taxon>
        <taxon>Propionibacteriales</taxon>
        <taxon>Propionibacteriaceae</taxon>
        <taxon>Cutibacterium</taxon>
    </lineage>
</organism>
<evidence type="ECO:0000313" key="2">
    <source>
        <dbReference type="Proteomes" id="UP000825072"/>
    </source>
</evidence>
<dbReference type="Proteomes" id="UP000825072">
    <property type="component" value="Chromosome 1"/>
</dbReference>
<accession>A0AAD1NU93</accession>
<protein>
    <submittedName>
        <fullName evidence="1">Uncharacterized protein</fullName>
    </submittedName>
</protein>
<proteinExistence type="predicted"/>
<reference evidence="1" key="1">
    <citation type="submission" date="2021-06" db="EMBL/GenBank/DDBJ databases">
        <title>Genome sequence of Cutibacterium modestum strain KB17-24694.</title>
        <authorList>
            <person name="Dekio I."/>
            <person name="Asahina A."/>
            <person name="Nishida M."/>
        </authorList>
    </citation>
    <scope>NUCLEOTIDE SEQUENCE</scope>
    <source>
        <strain evidence="1">KB17-24694</strain>
    </source>
</reference>
<sequence>MEVKLACGADMNRVWERERRSLLSNMRSSAQFANPCALRLFVLTSCVTTRSLSTRRRRWSSIR</sequence>